<organism evidence="2 3">
    <name type="scientific">Taenia asiatica</name>
    <name type="common">Asian tapeworm</name>
    <dbReference type="NCBI Taxonomy" id="60517"/>
    <lineage>
        <taxon>Eukaryota</taxon>
        <taxon>Metazoa</taxon>
        <taxon>Spiralia</taxon>
        <taxon>Lophotrochozoa</taxon>
        <taxon>Platyhelminthes</taxon>
        <taxon>Cestoda</taxon>
        <taxon>Eucestoda</taxon>
        <taxon>Cyclophyllidea</taxon>
        <taxon>Taeniidae</taxon>
        <taxon>Taenia</taxon>
    </lineage>
</organism>
<evidence type="ECO:0000256" key="1">
    <source>
        <dbReference type="SAM" id="Phobius"/>
    </source>
</evidence>
<name>A0A3P6PIX4_TAEAS</name>
<evidence type="ECO:0000313" key="2">
    <source>
        <dbReference type="EMBL" id="VDK36822.1"/>
    </source>
</evidence>
<keyword evidence="3" id="KW-1185">Reference proteome</keyword>
<protein>
    <submittedName>
        <fullName evidence="2">Uncharacterized protein</fullName>
    </submittedName>
</protein>
<keyword evidence="1" id="KW-0472">Membrane</keyword>
<evidence type="ECO:0000313" key="3">
    <source>
        <dbReference type="Proteomes" id="UP000282613"/>
    </source>
</evidence>
<accession>A0A3P6PIX4</accession>
<proteinExistence type="predicted"/>
<sequence length="80" mass="9337">MKRRRILSGLHSFVQRDGGMRYFVTLTCLFSAAYFAVVDMMRKDLQFRTYSRTHVCTSIQSCGIQKYVHVQVQSRVESPL</sequence>
<keyword evidence="1" id="KW-0812">Transmembrane</keyword>
<feature type="transmembrane region" description="Helical" evidence="1">
    <location>
        <begin position="20"/>
        <end position="38"/>
    </location>
</feature>
<keyword evidence="1" id="KW-1133">Transmembrane helix</keyword>
<dbReference type="AlphaFoldDB" id="A0A3P6PIX4"/>
<dbReference type="EMBL" id="UYRS01018506">
    <property type="protein sequence ID" value="VDK36822.1"/>
    <property type="molecule type" value="Genomic_DNA"/>
</dbReference>
<dbReference type="Proteomes" id="UP000282613">
    <property type="component" value="Unassembled WGS sequence"/>
</dbReference>
<reference evidence="2 3" key="1">
    <citation type="submission" date="2018-11" db="EMBL/GenBank/DDBJ databases">
        <authorList>
            <consortium name="Pathogen Informatics"/>
        </authorList>
    </citation>
    <scope>NUCLEOTIDE SEQUENCE [LARGE SCALE GENOMIC DNA]</scope>
</reference>
<gene>
    <name evidence="2" type="ORF">TASK_LOCUS6495</name>
</gene>